<name>A0A7G2CAC5_9TRYP</name>
<feature type="compositionally biased region" description="Polar residues" evidence="2">
    <location>
        <begin position="23"/>
        <end position="41"/>
    </location>
</feature>
<accession>A0A7G2CAC5</accession>
<sequence length="298" mass="33494">MDKSYNPHELDNLRFTLPSKNFQFQTTGNAGKGPRSSQNYPHSRKVPDGLQALGLKSVAGPKKSRLYATTTTSNRKTEFPPTRKIAFTRPSKNEDEFLQVEGNSVLSGLEYNQASTALKTLSACVATERQLKEELERAKKAKMEAFREVYRIHKQNSEPSSSDEAGVGVKKKDERSLAHCSVVCNTLASTVQCFVRSYYSKSLCFTLGRIARNTNTPADFTDTLNKSLLTCSEDRRSRTDADTILDEDEILHLKQLYFDYFDCETLSLHSPVDSEFVSRDLNSRNTNTSFSTFASTTM</sequence>
<reference evidence="3 4" key="1">
    <citation type="submission" date="2020-08" db="EMBL/GenBank/DDBJ databases">
        <authorList>
            <person name="Newling K."/>
            <person name="Davey J."/>
            <person name="Forrester S."/>
        </authorList>
    </citation>
    <scope>NUCLEOTIDE SEQUENCE [LARGE SCALE GENOMIC DNA]</scope>
    <source>
        <strain evidence="4">Crithidia deanei Carvalho (ATCC PRA-265)</strain>
    </source>
</reference>
<feature type="coiled-coil region" evidence="1">
    <location>
        <begin position="121"/>
        <end position="148"/>
    </location>
</feature>
<keyword evidence="4" id="KW-1185">Reference proteome</keyword>
<feature type="region of interest" description="Disordered" evidence="2">
    <location>
        <begin position="23"/>
        <end position="47"/>
    </location>
</feature>
<protein>
    <submittedName>
        <fullName evidence="3">Uncharacterized protein</fullName>
    </submittedName>
</protein>
<dbReference type="EMBL" id="LR877151">
    <property type="protein sequence ID" value="CAD2216509.1"/>
    <property type="molecule type" value="Genomic_DNA"/>
</dbReference>
<proteinExistence type="predicted"/>
<dbReference type="Proteomes" id="UP000515908">
    <property type="component" value="Chromosome 07"/>
</dbReference>
<evidence type="ECO:0000313" key="4">
    <source>
        <dbReference type="Proteomes" id="UP000515908"/>
    </source>
</evidence>
<evidence type="ECO:0000256" key="1">
    <source>
        <dbReference type="SAM" id="Coils"/>
    </source>
</evidence>
<evidence type="ECO:0000313" key="3">
    <source>
        <dbReference type="EMBL" id="CAD2216509.1"/>
    </source>
</evidence>
<keyword evidence="1" id="KW-0175">Coiled coil</keyword>
<dbReference type="VEuPathDB" id="TriTrypDB:ADEAN_000397100"/>
<evidence type="ECO:0000256" key="2">
    <source>
        <dbReference type="SAM" id="MobiDB-lite"/>
    </source>
</evidence>
<organism evidence="3 4">
    <name type="scientific">Angomonas deanei</name>
    <dbReference type="NCBI Taxonomy" id="59799"/>
    <lineage>
        <taxon>Eukaryota</taxon>
        <taxon>Discoba</taxon>
        <taxon>Euglenozoa</taxon>
        <taxon>Kinetoplastea</taxon>
        <taxon>Metakinetoplastina</taxon>
        <taxon>Trypanosomatida</taxon>
        <taxon>Trypanosomatidae</taxon>
        <taxon>Strigomonadinae</taxon>
        <taxon>Angomonas</taxon>
    </lineage>
</organism>
<gene>
    <name evidence="3" type="ORF">ADEAN_000397100</name>
</gene>
<dbReference type="AlphaFoldDB" id="A0A7G2CAC5"/>